<dbReference type="SMART" id="SM00240">
    <property type="entry name" value="FHA"/>
    <property type="match status" value="1"/>
</dbReference>
<sequence length="153" mass="16936">MITLTLLHPIKSTPIQSWKFDNESAIRIGRATDNNVVLYSAVVSRHHVELRRVGLQWKIINLGTNGTYLKESPITQVTAEDGVIFSLARSGPQIQIHLSKYRSKVSADSQKLESAMRLPDPDSDTVTAEDVTKPIPLPQTSLESEVAKKGYPS</sequence>
<proteinExistence type="predicted"/>
<dbReference type="Pfam" id="PF00498">
    <property type="entry name" value="FHA"/>
    <property type="match status" value="1"/>
</dbReference>
<dbReference type="PROSITE" id="PS50006">
    <property type="entry name" value="FHA_DOMAIN"/>
    <property type="match status" value="1"/>
</dbReference>
<feature type="region of interest" description="Disordered" evidence="1">
    <location>
        <begin position="110"/>
        <end position="153"/>
    </location>
</feature>
<protein>
    <submittedName>
        <fullName evidence="3">FHA domain-containing protein</fullName>
    </submittedName>
</protein>
<dbReference type="RefSeq" id="WP_207086216.1">
    <property type="nucleotide sequence ID" value="NZ_JAFLQW010000017.1"/>
</dbReference>
<keyword evidence="4" id="KW-1185">Reference proteome</keyword>
<comment type="caution">
    <text evidence="3">The sequence shown here is derived from an EMBL/GenBank/DDBJ whole genome shotgun (WGS) entry which is preliminary data.</text>
</comment>
<reference evidence="3 4" key="1">
    <citation type="submission" date="2021-03" db="EMBL/GenBank/DDBJ databases">
        <title>Metabolic Capacity of the Antarctic Cyanobacterium Phormidium pseudopriestleyi that Sustains Oxygenic Photosynthesis in the Presence of Hydrogen Sulfide.</title>
        <authorList>
            <person name="Lumian J.E."/>
            <person name="Jungblut A.D."/>
            <person name="Dillon M.L."/>
            <person name="Hawes I."/>
            <person name="Doran P.T."/>
            <person name="Mackey T.J."/>
            <person name="Dick G.J."/>
            <person name="Grettenberger C.L."/>
            <person name="Sumner D.Y."/>
        </authorList>
    </citation>
    <scope>NUCLEOTIDE SEQUENCE [LARGE SCALE GENOMIC DNA]</scope>
    <source>
        <strain evidence="3 4">FRX01</strain>
    </source>
</reference>
<dbReference type="Proteomes" id="UP000664844">
    <property type="component" value="Unassembled WGS sequence"/>
</dbReference>
<accession>A0ABS3FKR8</accession>
<dbReference type="EMBL" id="JAFLQW010000017">
    <property type="protein sequence ID" value="MBO0347638.1"/>
    <property type="molecule type" value="Genomic_DNA"/>
</dbReference>
<dbReference type="SUPFAM" id="SSF49879">
    <property type="entry name" value="SMAD/FHA domain"/>
    <property type="match status" value="1"/>
</dbReference>
<evidence type="ECO:0000313" key="4">
    <source>
        <dbReference type="Proteomes" id="UP000664844"/>
    </source>
</evidence>
<gene>
    <name evidence="3" type="ORF">J0895_00640</name>
</gene>
<dbReference type="InterPro" id="IPR000253">
    <property type="entry name" value="FHA_dom"/>
</dbReference>
<name>A0ABS3FKR8_9CYAN</name>
<evidence type="ECO:0000256" key="1">
    <source>
        <dbReference type="SAM" id="MobiDB-lite"/>
    </source>
</evidence>
<evidence type="ECO:0000259" key="2">
    <source>
        <dbReference type="PROSITE" id="PS50006"/>
    </source>
</evidence>
<organism evidence="3 4">
    <name type="scientific">Phormidium pseudopriestleyi FRX01</name>
    <dbReference type="NCBI Taxonomy" id="1759528"/>
    <lineage>
        <taxon>Bacteria</taxon>
        <taxon>Bacillati</taxon>
        <taxon>Cyanobacteriota</taxon>
        <taxon>Cyanophyceae</taxon>
        <taxon>Oscillatoriophycideae</taxon>
        <taxon>Oscillatoriales</taxon>
        <taxon>Oscillatoriaceae</taxon>
        <taxon>Phormidium</taxon>
    </lineage>
</organism>
<feature type="domain" description="FHA" evidence="2">
    <location>
        <begin position="26"/>
        <end position="74"/>
    </location>
</feature>
<dbReference type="InterPro" id="IPR008984">
    <property type="entry name" value="SMAD_FHA_dom_sf"/>
</dbReference>
<dbReference type="Gene3D" id="2.60.200.20">
    <property type="match status" value="1"/>
</dbReference>
<evidence type="ECO:0000313" key="3">
    <source>
        <dbReference type="EMBL" id="MBO0347638.1"/>
    </source>
</evidence>